<name>A0ACA9TEV9_BIOOC</name>
<organism evidence="1 2">
    <name type="scientific">Clonostachys rosea f. rosea IK726</name>
    <dbReference type="NCBI Taxonomy" id="1349383"/>
    <lineage>
        <taxon>Eukaryota</taxon>
        <taxon>Fungi</taxon>
        <taxon>Dikarya</taxon>
        <taxon>Ascomycota</taxon>
        <taxon>Pezizomycotina</taxon>
        <taxon>Sordariomycetes</taxon>
        <taxon>Hypocreomycetidae</taxon>
        <taxon>Hypocreales</taxon>
        <taxon>Bionectriaceae</taxon>
        <taxon>Clonostachys</taxon>
    </lineage>
</organism>
<keyword evidence="2" id="KW-1185">Reference proteome</keyword>
<protein>
    <submittedName>
        <fullName evidence="1">Uncharacterized protein</fullName>
    </submittedName>
</protein>
<evidence type="ECO:0000313" key="2">
    <source>
        <dbReference type="Proteomes" id="UP000836387"/>
    </source>
</evidence>
<sequence>MKAQQTIAHYPNSPRKKYPTHGLLGLLAAKEPVLLALLLGRRLLVLVLVAALEIRTGGLGVETG</sequence>
<gene>
    <name evidence="1" type="ORF">CRV2_00007884</name>
</gene>
<comment type="caution">
    <text evidence="1">The sequence shown here is derived from an EMBL/GenBank/DDBJ whole genome shotgun (WGS) entry which is preliminary data.</text>
</comment>
<accession>A0ACA9TEV9</accession>
<dbReference type="Proteomes" id="UP000836387">
    <property type="component" value="Unassembled WGS sequence"/>
</dbReference>
<reference evidence="1" key="1">
    <citation type="submission" date="2020-04" db="EMBL/GenBank/DDBJ databases">
        <authorList>
            <person name="Broberg M."/>
        </authorList>
    </citation>
    <scope>NUCLEOTIDE SEQUENCE</scope>
</reference>
<evidence type="ECO:0000313" key="1">
    <source>
        <dbReference type="EMBL" id="CAG9939447.1"/>
    </source>
</evidence>
<dbReference type="EMBL" id="CADEHS020000003">
    <property type="protein sequence ID" value="CAG9939447.1"/>
    <property type="molecule type" value="Genomic_DNA"/>
</dbReference>
<reference evidence="1" key="2">
    <citation type="submission" date="2021-10" db="EMBL/GenBank/DDBJ databases">
        <authorList>
            <person name="Piombo E."/>
        </authorList>
    </citation>
    <scope>NUCLEOTIDE SEQUENCE</scope>
</reference>
<proteinExistence type="predicted"/>